<reference evidence="4 5" key="1">
    <citation type="submission" date="2014-06" db="EMBL/GenBank/DDBJ databases">
        <authorList>
            <consortium name="DOE Joint Genome Institute"/>
            <person name="Kuo A."/>
            <person name="Kohler A."/>
            <person name="Nagy L.G."/>
            <person name="Floudas D."/>
            <person name="Copeland A."/>
            <person name="Barry K.W."/>
            <person name="Cichocki N."/>
            <person name="Veneault-Fourrey C."/>
            <person name="LaButti K."/>
            <person name="Lindquist E.A."/>
            <person name="Lipzen A."/>
            <person name="Lundell T."/>
            <person name="Morin E."/>
            <person name="Murat C."/>
            <person name="Sun H."/>
            <person name="Tunlid A."/>
            <person name="Henrissat B."/>
            <person name="Grigoriev I.V."/>
            <person name="Hibbett D.S."/>
            <person name="Martin F."/>
            <person name="Nordberg H.P."/>
            <person name="Cantor M.N."/>
            <person name="Hua S.X."/>
        </authorList>
    </citation>
    <scope>NUCLEOTIDE SEQUENCE [LARGE SCALE GENOMIC DNA]</scope>
    <source>
        <strain evidence="4 5">ATCC 200175</strain>
    </source>
</reference>
<dbReference type="PANTHER" id="PTHR10039">
    <property type="entry name" value="AMELOGENIN"/>
    <property type="match status" value="1"/>
</dbReference>
<dbReference type="EMBL" id="KN820306">
    <property type="protein sequence ID" value="KIJ06476.1"/>
    <property type="molecule type" value="Genomic_DNA"/>
</dbReference>
<protein>
    <recommendedName>
        <fullName evidence="3">Nephrocystin 3-like N-terminal domain-containing protein</fullName>
    </recommendedName>
</protein>
<dbReference type="InterPro" id="IPR056884">
    <property type="entry name" value="NPHP3-like_N"/>
</dbReference>
<evidence type="ECO:0000313" key="4">
    <source>
        <dbReference type="EMBL" id="KIJ06476.1"/>
    </source>
</evidence>
<accession>A0A0C9TGQ9</accession>
<evidence type="ECO:0000259" key="3">
    <source>
        <dbReference type="Pfam" id="PF24883"/>
    </source>
</evidence>
<dbReference type="Proteomes" id="UP000053647">
    <property type="component" value="Unassembled WGS sequence"/>
</dbReference>
<proteinExistence type="predicted"/>
<evidence type="ECO:0000256" key="1">
    <source>
        <dbReference type="ARBA" id="ARBA00022737"/>
    </source>
</evidence>
<feature type="signal peptide" evidence="2">
    <location>
        <begin position="1"/>
        <end position="23"/>
    </location>
</feature>
<reference evidence="5" key="2">
    <citation type="submission" date="2015-01" db="EMBL/GenBank/DDBJ databases">
        <title>Evolutionary Origins and Diversification of the Mycorrhizal Mutualists.</title>
        <authorList>
            <consortium name="DOE Joint Genome Institute"/>
            <consortium name="Mycorrhizal Genomics Consortium"/>
            <person name="Kohler A."/>
            <person name="Kuo A."/>
            <person name="Nagy L.G."/>
            <person name="Floudas D."/>
            <person name="Copeland A."/>
            <person name="Barry K.W."/>
            <person name="Cichocki N."/>
            <person name="Veneault-Fourrey C."/>
            <person name="LaButti K."/>
            <person name="Lindquist E.A."/>
            <person name="Lipzen A."/>
            <person name="Lundell T."/>
            <person name="Morin E."/>
            <person name="Murat C."/>
            <person name="Riley R."/>
            <person name="Ohm R."/>
            <person name="Sun H."/>
            <person name="Tunlid A."/>
            <person name="Henrissat B."/>
            <person name="Grigoriev I.V."/>
            <person name="Hibbett D.S."/>
            <person name="Martin F."/>
        </authorList>
    </citation>
    <scope>NUCLEOTIDE SEQUENCE [LARGE SCALE GENOMIC DNA]</scope>
    <source>
        <strain evidence="5">ATCC 200175</strain>
    </source>
</reference>
<dbReference type="InterPro" id="IPR027417">
    <property type="entry name" value="P-loop_NTPase"/>
</dbReference>
<dbReference type="AlphaFoldDB" id="A0A0C9TGQ9"/>
<dbReference type="OrthoDB" id="2625791at2759"/>
<dbReference type="Pfam" id="PF24883">
    <property type="entry name" value="NPHP3_N"/>
    <property type="match status" value="1"/>
</dbReference>
<feature type="chain" id="PRO_5002213721" description="Nephrocystin 3-like N-terminal domain-containing protein" evidence="2">
    <location>
        <begin position="24"/>
        <end position="376"/>
    </location>
</feature>
<dbReference type="HOGENOM" id="CLU_045729_0_0_1"/>
<sequence length="376" mass="42128">MQAHPFLKVGWTLLSSVYTVVQQQQLNDRDIQGLAESLREVVGVATDCPVAEIKGTPDVIESIVRLSLEVASLIDECTKGSFMIRLVKGQITDVKGRIAKCQGELKDLYEKLKTRIMAYSAKAALSKEIRDWLKVTNPSINHKSARDTHVKGTGSWLPKDERFQEWLDEPGKAMWITAGPGFGKTVLFSTSVEAVNTHTSAHGSTCGCAYFYIDARSGASQKFDNLVRSLLDQLCFNQGDIPDAIKRLYGVGRGWHPEPTLEQLKTTLGEVVKGLDKVYILIDALDECDSRAELLDWMRSLQSSTQGLHLFATSRPERIIEERMSNFSHVRIPLTSELLDNDIRTYVDAHVEASEDLRILMTEEMKKKLRVRGDGM</sequence>
<organism evidence="4 5">
    <name type="scientific">Paxillus involutus ATCC 200175</name>
    <dbReference type="NCBI Taxonomy" id="664439"/>
    <lineage>
        <taxon>Eukaryota</taxon>
        <taxon>Fungi</taxon>
        <taxon>Dikarya</taxon>
        <taxon>Basidiomycota</taxon>
        <taxon>Agaricomycotina</taxon>
        <taxon>Agaricomycetes</taxon>
        <taxon>Agaricomycetidae</taxon>
        <taxon>Boletales</taxon>
        <taxon>Paxilineae</taxon>
        <taxon>Paxillaceae</taxon>
        <taxon>Paxillus</taxon>
    </lineage>
</organism>
<dbReference type="PANTHER" id="PTHR10039:SF16">
    <property type="entry name" value="GPI INOSITOL-DEACYLASE"/>
    <property type="match status" value="1"/>
</dbReference>
<feature type="domain" description="Nephrocystin 3-like N-terminal" evidence="3">
    <location>
        <begin position="152"/>
        <end position="315"/>
    </location>
</feature>
<keyword evidence="2" id="KW-0732">Signal</keyword>
<gene>
    <name evidence="4" type="ORF">PAXINDRAFT_20332</name>
</gene>
<keyword evidence="1" id="KW-0677">Repeat</keyword>
<keyword evidence="5" id="KW-1185">Reference proteome</keyword>
<dbReference type="Gene3D" id="3.40.50.300">
    <property type="entry name" value="P-loop containing nucleotide triphosphate hydrolases"/>
    <property type="match status" value="1"/>
</dbReference>
<evidence type="ECO:0000313" key="5">
    <source>
        <dbReference type="Proteomes" id="UP000053647"/>
    </source>
</evidence>
<dbReference type="SUPFAM" id="SSF52540">
    <property type="entry name" value="P-loop containing nucleoside triphosphate hydrolases"/>
    <property type="match status" value="1"/>
</dbReference>
<name>A0A0C9TGQ9_PAXIN</name>
<evidence type="ECO:0000256" key="2">
    <source>
        <dbReference type="SAM" id="SignalP"/>
    </source>
</evidence>